<sequence length="46" mass="5076">MSFSSSRWFRSSLRVRVGSAMTCVLAVLRGVMWQPINQASPSLSST</sequence>
<dbReference type="EMBL" id="BGKA01000237">
    <property type="protein sequence ID" value="GBH19942.1"/>
    <property type="molecule type" value="Genomic_DNA"/>
</dbReference>
<name>A0AAN4Q9N6_PSESF</name>
<organism evidence="1 2">
    <name type="scientific">Pseudomonas syringae pv. actinidiae</name>
    <dbReference type="NCBI Taxonomy" id="103796"/>
    <lineage>
        <taxon>Bacteria</taxon>
        <taxon>Pseudomonadati</taxon>
        <taxon>Pseudomonadota</taxon>
        <taxon>Gammaproteobacteria</taxon>
        <taxon>Pseudomonadales</taxon>
        <taxon>Pseudomonadaceae</taxon>
        <taxon>Pseudomonas</taxon>
        <taxon>Pseudomonas syringae</taxon>
    </lineage>
</organism>
<reference evidence="1 2" key="1">
    <citation type="submission" date="2018-04" db="EMBL/GenBank/DDBJ databases">
        <title>Draft genome sequence of Pseudomonas syringae pv. actinidiae biovar 3 strains isolated from kiwifruit in Kagawa prefecture.</title>
        <authorList>
            <person name="Tabuchi M."/>
            <person name="Saito M."/>
            <person name="Fujiwara S."/>
            <person name="Sasa N."/>
            <person name="Akimitsu K."/>
            <person name="Gomi K."/>
            <person name="Konishi-Sugita S."/>
            <person name="Hamano K."/>
            <person name="Kataoka I."/>
        </authorList>
    </citation>
    <scope>NUCLEOTIDE SEQUENCE [LARGE SCALE GENOMIC DNA]</scope>
    <source>
        <strain evidence="1 2">MAFF212211</strain>
    </source>
</reference>
<protein>
    <submittedName>
        <fullName evidence="1">Uncharacterized protein</fullName>
    </submittedName>
</protein>
<proteinExistence type="predicted"/>
<dbReference type="AlphaFoldDB" id="A0AAN4Q9N6"/>
<comment type="caution">
    <text evidence="1">The sequence shown here is derived from an EMBL/GenBank/DDBJ whole genome shotgun (WGS) entry which is preliminary data.</text>
</comment>
<evidence type="ECO:0000313" key="1">
    <source>
        <dbReference type="EMBL" id="GBH19942.1"/>
    </source>
</evidence>
<gene>
    <name evidence="1" type="ORF">KPSA3_05961</name>
</gene>
<evidence type="ECO:0000313" key="2">
    <source>
        <dbReference type="Proteomes" id="UP000248291"/>
    </source>
</evidence>
<dbReference type="Proteomes" id="UP000248291">
    <property type="component" value="Unassembled WGS sequence"/>
</dbReference>
<accession>A0AAN4Q9N6</accession>